<dbReference type="AlphaFoldDB" id="A0A8H3YE70"/>
<dbReference type="InterPro" id="IPR041726">
    <property type="entry name" value="ACAD10_11_N"/>
</dbReference>
<reference evidence="2" key="1">
    <citation type="submission" date="2020-07" db="EMBL/GenBank/DDBJ databases">
        <title>Draft Genome Sequence of a Deep-Sea Yeast, Naganishia (Cryptococcus) liquefaciens strain N6.</title>
        <authorList>
            <person name="Han Y.W."/>
            <person name="Kajitani R."/>
            <person name="Morimoto H."/>
            <person name="Parhat M."/>
            <person name="Tsubouchi H."/>
            <person name="Bakenova O."/>
            <person name="Ogata M."/>
            <person name="Argunhan B."/>
            <person name="Aoki R."/>
            <person name="Kajiwara S."/>
            <person name="Itoh T."/>
            <person name="Iwasaki H."/>
        </authorList>
    </citation>
    <scope>NUCLEOTIDE SEQUENCE</scope>
    <source>
        <strain evidence="2">N6</strain>
    </source>
</reference>
<dbReference type="Gene3D" id="3.30.200.20">
    <property type="entry name" value="Phosphorylase Kinase, domain 1"/>
    <property type="match status" value="1"/>
</dbReference>
<dbReference type="OrthoDB" id="191037at2759"/>
<feature type="domain" description="Aminoglycoside phosphotransferase" evidence="1">
    <location>
        <begin position="70"/>
        <end position="347"/>
    </location>
</feature>
<comment type="caution">
    <text evidence="2">The sequence shown here is derived from an EMBL/GenBank/DDBJ whole genome shotgun (WGS) entry which is preliminary data.</text>
</comment>
<dbReference type="InterPro" id="IPR052898">
    <property type="entry name" value="ACAD10-like"/>
</dbReference>
<dbReference type="EMBL" id="BLZA01000017">
    <property type="protein sequence ID" value="GHJ86230.1"/>
    <property type="molecule type" value="Genomic_DNA"/>
</dbReference>
<dbReference type="InterPro" id="IPR011009">
    <property type="entry name" value="Kinase-like_dom_sf"/>
</dbReference>
<dbReference type="CDD" id="cd05154">
    <property type="entry name" value="ACAD10_11_N-like"/>
    <property type="match status" value="1"/>
</dbReference>
<evidence type="ECO:0000313" key="3">
    <source>
        <dbReference type="Proteomes" id="UP000620104"/>
    </source>
</evidence>
<organism evidence="2 3">
    <name type="scientific">Naganishia liquefaciens</name>
    <dbReference type="NCBI Taxonomy" id="104408"/>
    <lineage>
        <taxon>Eukaryota</taxon>
        <taxon>Fungi</taxon>
        <taxon>Dikarya</taxon>
        <taxon>Basidiomycota</taxon>
        <taxon>Agaricomycotina</taxon>
        <taxon>Tremellomycetes</taxon>
        <taxon>Filobasidiales</taxon>
        <taxon>Filobasidiaceae</taxon>
        <taxon>Naganishia</taxon>
    </lineage>
</organism>
<dbReference type="Proteomes" id="UP000620104">
    <property type="component" value="Unassembled WGS sequence"/>
</dbReference>
<dbReference type="PANTHER" id="PTHR47829:SF1">
    <property type="entry name" value="HAD FAMILY PHOSPHATASE"/>
    <property type="match status" value="1"/>
</dbReference>
<dbReference type="SUPFAM" id="SSF56112">
    <property type="entry name" value="Protein kinase-like (PK-like)"/>
    <property type="match status" value="1"/>
</dbReference>
<gene>
    <name evidence="2" type="ORF">NliqN6_2632</name>
</gene>
<evidence type="ECO:0000259" key="1">
    <source>
        <dbReference type="Pfam" id="PF01636"/>
    </source>
</evidence>
<protein>
    <recommendedName>
        <fullName evidence="1">Aminoglycoside phosphotransferase domain-containing protein</fullName>
    </recommendedName>
</protein>
<dbReference type="Gene3D" id="3.90.1200.10">
    <property type="match status" value="1"/>
</dbReference>
<dbReference type="PANTHER" id="PTHR47829">
    <property type="entry name" value="HYDROLASE, PUTATIVE (AFU_ORTHOLOGUE AFUA_1G12880)-RELATED"/>
    <property type="match status" value="1"/>
</dbReference>
<evidence type="ECO:0000313" key="2">
    <source>
        <dbReference type="EMBL" id="GHJ86230.1"/>
    </source>
</evidence>
<name>A0A8H3YE70_9TREE</name>
<accession>A0A8H3YE70</accession>
<sequence>MPAPTPSPQIGQRTTPVRAALGTRSADENTANLVGYLTGTGPYASSSSSADDTGRGMLRDRMSTDPSQITIRQFEFGQSNPTYLLVDATSSLRVVLRRKPSGKLISATAHRIEREYLILARLTAYNQQLSESPNTPGKPEPVPVPRVYGYCSDAEVVGAEFYVMDYVQGRIFEDVRLKVIPREERRQIWMAAIKALTLLSTIPPETLAFPASFAPPAHTPPFFPRQVNSLLKVSAAQAATQIPAEARTGARTAIGDIEGSAEMVAYLRQGAQAVAHFERTQGVFSVVHGDFKMDNLIYHPTEPRVIGILDWELCTLGSPLSDLANLLLPYSIASSSLPPPIRDAIAAGKPTSNLLQALKGLSEEERDGLPTCQELERAWIEQMNAGTAWHLARHGSSSGGKELATRMTEWTWPIPGLDFARAWMIWRLAIIAQGISARAALGQASSASATTSNESFDLFGRLSLAVKRDDQSTRALAAGMAKL</sequence>
<keyword evidence="3" id="KW-1185">Reference proteome</keyword>
<dbReference type="Pfam" id="PF01636">
    <property type="entry name" value="APH"/>
    <property type="match status" value="1"/>
</dbReference>
<proteinExistence type="predicted"/>
<dbReference type="InterPro" id="IPR002575">
    <property type="entry name" value="Aminoglycoside_PTrfase"/>
</dbReference>